<evidence type="ECO:0000313" key="1">
    <source>
        <dbReference type="EMBL" id="GEO99101.1"/>
    </source>
</evidence>
<dbReference type="EMBL" id="BJZT01000014">
    <property type="protein sequence ID" value="GEO99101.1"/>
    <property type="molecule type" value="Genomic_DNA"/>
</dbReference>
<proteinExistence type="predicted"/>
<organism evidence="1 2">
    <name type="scientific">Methylobacterium haplocladii</name>
    <dbReference type="NCBI Taxonomy" id="1176176"/>
    <lineage>
        <taxon>Bacteria</taxon>
        <taxon>Pseudomonadati</taxon>
        <taxon>Pseudomonadota</taxon>
        <taxon>Alphaproteobacteria</taxon>
        <taxon>Hyphomicrobiales</taxon>
        <taxon>Methylobacteriaceae</taxon>
        <taxon>Methylobacterium</taxon>
    </lineage>
</organism>
<name>A0A512IN31_9HYPH</name>
<reference evidence="1 2" key="1">
    <citation type="submission" date="2019-07" db="EMBL/GenBank/DDBJ databases">
        <title>Whole genome shotgun sequence of Methylobacterium haplocladii NBRC 107714.</title>
        <authorList>
            <person name="Hosoyama A."/>
            <person name="Uohara A."/>
            <person name="Ohji S."/>
            <person name="Ichikawa N."/>
        </authorList>
    </citation>
    <scope>NUCLEOTIDE SEQUENCE [LARGE SCALE GENOMIC DNA]</scope>
    <source>
        <strain evidence="1 2">NBRC 107714</strain>
    </source>
</reference>
<evidence type="ECO:0000313" key="2">
    <source>
        <dbReference type="Proteomes" id="UP000321258"/>
    </source>
</evidence>
<comment type="caution">
    <text evidence="1">The sequence shown here is derived from an EMBL/GenBank/DDBJ whole genome shotgun (WGS) entry which is preliminary data.</text>
</comment>
<sequence>MRGSIDPVIGRIRKLPGRAGSDALSTILFRRPNRIGLFRRAEKGALPVMRVEAIFRVRNATARASDQSIVRLSDASANVYLSTDPVVPQQASALSQASHSGGTSVPGC</sequence>
<accession>A0A512IN31</accession>
<keyword evidence="2" id="KW-1185">Reference proteome</keyword>
<protein>
    <submittedName>
        <fullName evidence="1">Uncharacterized protein</fullName>
    </submittedName>
</protein>
<gene>
    <name evidence="1" type="ORF">MHA02_14890</name>
</gene>
<dbReference type="AlphaFoldDB" id="A0A512IN31"/>
<dbReference type="Proteomes" id="UP000321258">
    <property type="component" value="Unassembled WGS sequence"/>
</dbReference>